<reference evidence="1" key="1">
    <citation type="submission" date="2023-04" db="EMBL/GenBank/DDBJ databases">
        <title>Phytophthora fragariaefolia NBRC 109709.</title>
        <authorList>
            <person name="Ichikawa N."/>
            <person name="Sato H."/>
            <person name="Tonouchi N."/>
        </authorList>
    </citation>
    <scope>NUCLEOTIDE SEQUENCE</scope>
    <source>
        <strain evidence="1">NBRC 109709</strain>
    </source>
</reference>
<name>A0A9W6TPR7_9STRA</name>
<dbReference type="AlphaFoldDB" id="A0A9W6TPR7"/>
<proteinExistence type="predicted"/>
<comment type="caution">
    <text evidence="1">The sequence shown here is derived from an EMBL/GenBank/DDBJ whole genome shotgun (WGS) entry which is preliminary data.</text>
</comment>
<protein>
    <submittedName>
        <fullName evidence="1">Unnamed protein product</fullName>
    </submittedName>
</protein>
<dbReference type="SUPFAM" id="SSF49899">
    <property type="entry name" value="Concanavalin A-like lectins/glucanases"/>
    <property type="match status" value="1"/>
</dbReference>
<evidence type="ECO:0000313" key="1">
    <source>
        <dbReference type="EMBL" id="GMF19690.1"/>
    </source>
</evidence>
<evidence type="ECO:0000313" key="2">
    <source>
        <dbReference type="Proteomes" id="UP001165121"/>
    </source>
</evidence>
<dbReference type="Gene3D" id="2.60.120.920">
    <property type="match status" value="1"/>
</dbReference>
<dbReference type="Proteomes" id="UP001165121">
    <property type="component" value="Unassembled WGS sequence"/>
</dbReference>
<accession>A0A9W6TPR7</accession>
<dbReference type="InterPro" id="IPR013320">
    <property type="entry name" value="ConA-like_dom_sf"/>
</dbReference>
<dbReference type="EMBL" id="BSXT01000171">
    <property type="protein sequence ID" value="GMF19690.1"/>
    <property type="molecule type" value="Genomic_DNA"/>
</dbReference>
<sequence length="152" mass="15697">MADPRGVVVGVAPSDAFEAGAAREAVGYAATGVILHSGVEVCRAQAFAVGDTVGVYLDMNTQQVAFFLNDEAQVQPREDGGQGTAAGESEIRNGVTAAFGPGLEMKSSAYLVEAARVSWYSFRARAMFAALGVSSATDSLVVVGSEVPDGYR</sequence>
<dbReference type="InterPro" id="IPR043136">
    <property type="entry name" value="B30.2/SPRY_sf"/>
</dbReference>
<gene>
    <name evidence="1" type="ORF">Pfra01_000212700</name>
</gene>
<organism evidence="1 2">
    <name type="scientific">Phytophthora fragariaefolia</name>
    <dbReference type="NCBI Taxonomy" id="1490495"/>
    <lineage>
        <taxon>Eukaryota</taxon>
        <taxon>Sar</taxon>
        <taxon>Stramenopiles</taxon>
        <taxon>Oomycota</taxon>
        <taxon>Peronosporomycetes</taxon>
        <taxon>Peronosporales</taxon>
        <taxon>Peronosporaceae</taxon>
        <taxon>Phytophthora</taxon>
    </lineage>
</organism>
<keyword evidence="2" id="KW-1185">Reference proteome</keyword>
<dbReference type="OrthoDB" id="295536at2759"/>